<gene>
    <name evidence="2" type="ORF">JIR001_31210</name>
</gene>
<protein>
    <submittedName>
        <fullName evidence="2">L-beta-lysine 5,6-aminomutase beta subunit</fullName>
    </submittedName>
</protein>
<dbReference type="InterPro" id="IPR036843">
    <property type="entry name" value="KamE_N_sf"/>
</dbReference>
<dbReference type="AlphaFoldDB" id="A0A8D5UIH8"/>
<keyword evidence="3" id="KW-1185">Reference proteome</keyword>
<proteinExistence type="predicted"/>
<reference evidence="2" key="2">
    <citation type="journal article" date="2021" name="Microbiol. Resour. Announc.">
        <title>Complete Genome Sequence of Polycladomyces abyssicola JIR-001T, Isolated from Hemipelagic Sediment in Deep Seawater.</title>
        <authorList>
            <person name="Tsubouchi T."/>
            <person name="Kaneko Y."/>
        </authorList>
    </citation>
    <scope>NUCLEOTIDE SEQUENCE</scope>
    <source>
        <strain evidence="2">JIR-001</strain>
    </source>
</reference>
<dbReference type="KEGG" id="pabs:JIR001_31210"/>
<dbReference type="InterPro" id="IPR028991">
    <property type="entry name" value="KamE_N"/>
</dbReference>
<dbReference type="InterPro" id="IPR036724">
    <property type="entry name" value="Cobalamin-bd_sf"/>
</dbReference>
<dbReference type="GO" id="GO:0046872">
    <property type="term" value="F:metal ion binding"/>
    <property type="evidence" value="ECO:0007669"/>
    <property type="project" value="InterPro"/>
</dbReference>
<dbReference type="RefSeq" id="WP_212773565.1">
    <property type="nucleotide sequence ID" value="NZ_AP024601.1"/>
</dbReference>
<dbReference type="EMBL" id="AP024601">
    <property type="protein sequence ID" value="BCU83338.1"/>
    <property type="molecule type" value="Genomic_DNA"/>
</dbReference>
<name>A0A8D5UIH8_9BACL</name>
<feature type="domain" description="B12-binding" evidence="1">
    <location>
        <begin position="106"/>
        <end position="249"/>
    </location>
</feature>
<dbReference type="Gene3D" id="3.40.50.280">
    <property type="entry name" value="Cobalamin-binding domain"/>
    <property type="match status" value="1"/>
</dbReference>
<organism evidence="2 3">
    <name type="scientific">Polycladomyces abyssicola</name>
    <dbReference type="NCBI Taxonomy" id="1125966"/>
    <lineage>
        <taxon>Bacteria</taxon>
        <taxon>Bacillati</taxon>
        <taxon>Bacillota</taxon>
        <taxon>Bacilli</taxon>
        <taxon>Bacillales</taxon>
        <taxon>Thermoactinomycetaceae</taxon>
        <taxon>Polycladomyces</taxon>
    </lineage>
</organism>
<evidence type="ECO:0000259" key="1">
    <source>
        <dbReference type="PROSITE" id="PS51332"/>
    </source>
</evidence>
<evidence type="ECO:0000313" key="3">
    <source>
        <dbReference type="Proteomes" id="UP000677436"/>
    </source>
</evidence>
<dbReference type="GO" id="GO:0031419">
    <property type="term" value="F:cobalamin binding"/>
    <property type="evidence" value="ECO:0007669"/>
    <property type="project" value="InterPro"/>
</dbReference>
<dbReference type="CDD" id="cd02067">
    <property type="entry name" value="B12-binding"/>
    <property type="match status" value="1"/>
</dbReference>
<reference evidence="2" key="1">
    <citation type="journal article" date="2013" name="Int. J. Syst. Evol. Microbiol.">
        <title>Polycladomyces abyssicola gen. nov., sp. nov., a thermophilic filamentous bacterium isolated from hemipelagic sediment.</title>
        <authorList>
            <person name="Tsubouchi T."/>
            <person name="Shimane Y."/>
            <person name="Mori K."/>
            <person name="Usui K."/>
            <person name="Hiraki T."/>
            <person name="Tame A."/>
            <person name="Uematsu K."/>
            <person name="Maruyama T."/>
            <person name="Hatada Y."/>
        </authorList>
    </citation>
    <scope>NUCLEOTIDE SEQUENCE</scope>
    <source>
        <strain evidence="2">JIR-001</strain>
    </source>
</reference>
<evidence type="ECO:0000313" key="2">
    <source>
        <dbReference type="EMBL" id="BCU83338.1"/>
    </source>
</evidence>
<dbReference type="Gene3D" id="3.30.30.60">
    <property type="entry name" value="D-lysine 5,6-aminomutase beta subunit KamE, N-terminal domain"/>
    <property type="match status" value="1"/>
</dbReference>
<dbReference type="InterPro" id="IPR006158">
    <property type="entry name" value="Cobalamin-bd"/>
</dbReference>
<sequence>MAIDFTRVKPYGDALNDGVVQLSFSLPVPYGEEAREAARQLVLKMGIEEPQVYHMADLGEGYTFFIVYGKCIHTVDYQHIRVPKVESERMDFYEINRFIRERIGRKVVVIGACTGTDAHTVGIDAIMNMKGYNGEYGLERYPEIDAYNLGSQVPNEEMVAKAIELNADALLVSQVVTQKGVHITNLTELVELVEAEGLRDRLILICGGPRIHHELALELGYDAGFGPGTLAPDVASFIVHEIVRREEKRKEGR</sequence>
<dbReference type="PROSITE" id="PS51332">
    <property type="entry name" value="B12_BINDING"/>
    <property type="match status" value="1"/>
</dbReference>
<dbReference type="Pfam" id="PF16554">
    <property type="entry name" value="OAM_dimer"/>
    <property type="match status" value="1"/>
</dbReference>
<dbReference type="Pfam" id="PF02310">
    <property type="entry name" value="B12-binding"/>
    <property type="match status" value="1"/>
</dbReference>
<dbReference type="SUPFAM" id="SSF117778">
    <property type="entry name" value="D-lysine 5,6-aminomutase beta subunit KamE, N-terminal domain"/>
    <property type="match status" value="1"/>
</dbReference>
<accession>A0A8D5UIH8</accession>
<dbReference type="SUPFAM" id="SSF52242">
    <property type="entry name" value="Cobalamin (vitamin B12)-binding domain"/>
    <property type="match status" value="1"/>
</dbReference>
<dbReference type="Proteomes" id="UP000677436">
    <property type="component" value="Chromosome"/>
</dbReference>
<dbReference type="GO" id="GO:0046983">
    <property type="term" value="F:protein dimerization activity"/>
    <property type="evidence" value="ECO:0007669"/>
    <property type="project" value="InterPro"/>
</dbReference>